<dbReference type="EMBL" id="AJWK01001365">
    <property type="status" value="NOT_ANNOTATED_CDS"/>
    <property type="molecule type" value="Genomic_DNA"/>
</dbReference>
<evidence type="ECO:0000313" key="3">
    <source>
        <dbReference type="Proteomes" id="UP000092461"/>
    </source>
</evidence>
<dbReference type="EMBL" id="AJWK01001366">
    <property type="status" value="NOT_ANNOTATED_CDS"/>
    <property type="molecule type" value="Genomic_DNA"/>
</dbReference>
<dbReference type="InterPro" id="IPR036179">
    <property type="entry name" value="Ig-like_dom_sf"/>
</dbReference>
<dbReference type="PROSITE" id="PS50835">
    <property type="entry name" value="IG_LIKE"/>
    <property type="match status" value="1"/>
</dbReference>
<dbReference type="VEuPathDB" id="VectorBase:LLOJ000352"/>
<accession>A0A1B0C8T0</accession>
<dbReference type="EMBL" id="AJWK01001367">
    <property type="status" value="NOT_ANNOTATED_CDS"/>
    <property type="molecule type" value="Genomic_DNA"/>
</dbReference>
<name>A0A1B0C8T0_LUTLO</name>
<dbReference type="EMBL" id="AJWK01001361">
    <property type="status" value="NOT_ANNOTATED_CDS"/>
    <property type="molecule type" value="Genomic_DNA"/>
</dbReference>
<dbReference type="EMBL" id="AJWK01001364">
    <property type="status" value="NOT_ANNOTATED_CDS"/>
    <property type="molecule type" value="Genomic_DNA"/>
</dbReference>
<proteinExistence type="predicted"/>
<evidence type="ECO:0000259" key="1">
    <source>
        <dbReference type="PROSITE" id="PS50835"/>
    </source>
</evidence>
<sequence>MAKLGYMVLETQFHGRPLPNVTWWHESTLLKSHSMVLSEKRVKSILQLEKLQRSHLHMVLTCQASNNNVTTPISSSVTLDLNLRPLRVKLLVRPLRVKLLGENRPLSADSTYELWCEVAGAKPAPTITWWKGSMPMRNTRELNCL</sequence>
<evidence type="ECO:0000313" key="2">
    <source>
        <dbReference type="EnsemblMetazoa" id="LLOJ000352-PA"/>
    </source>
</evidence>
<dbReference type="PANTHER" id="PTHR23278">
    <property type="entry name" value="SIDESTEP PROTEIN"/>
    <property type="match status" value="1"/>
</dbReference>
<dbReference type="EMBL" id="AJWK01001362">
    <property type="status" value="NOT_ANNOTATED_CDS"/>
    <property type="molecule type" value="Genomic_DNA"/>
</dbReference>
<dbReference type="InterPro" id="IPR013783">
    <property type="entry name" value="Ig-like_fold"/>
</dbReference>
<dbReference type="EnsemblMetazoa" id="LLOJ000352-RA">
    <property type="protein sequence ID" value="LLOJ000352-PA"/>
    <property type="gene ID" value="LLOJ000352"/>
</dbReference>
<dbReference type="CDD" id="cd00096">
    <property type="entry name" value="Ig"/>
    <property type="match status" value="1"/>
</dbReference>
<dbReference type="AlphaFoldDB" id="A0A1B0C8T0"/>
<dbReference type="InterPro" id="IPR007110">
    <property type="entry name" value="Ig-like_dom"/>
</dbReference>
<organism evidence="2 3">
    <name type="scientific">Lutzomyia longipalpis</name>
    <name type="common">Sand fly</name>
    <dbReference type="NCBI Taxonomy" id="7200"/>
    <lineage>
        <taxon>Eukaryota</taxon>
        <taxon>Metazoa</taxon>
        <taxon>Ecdysozoa</taxon>
        <taxon>Arthropoda</taxon>
        <taxon>Hexapoda</taxon>
        <taxon>Insecta</taxon>
        <taxon>Pterygota</taxon>
        <taxon>Neoptera</taxon>
        <taxon>Endopterygota</taxon>
        <taxon>Diptera</taxon>
        <taxon>Nematocera</taxon>
        <taxon>Psychodoidea</taxon>
        <taxon>Psychodidae</taxon>
        <taxon>Lutzomyia</taxon>
        <taxon>Lutzomyia</taxon>
    </lineage>
</organism>
<feature type="domain" description="Ig-like" evidence="1">
    <location>
        <begin position="94"/>
        <end position="145"/>
    </location>
</feature>
<dbReference type="SUPFAM" id="SSF48726">
    <property type="entry name" value="Immunoglobulin"/>
    <property type="match status" value="2"/>
</dbReference>
<dbReference type="Proteomes" id="UP000092461">
    <property type="component" value="Unassembled WGS sequence"/>
</dbReference>
<keyword evidence="3" id="KW-1185">Reference proteome</keyword>
<dbReference type="EMBL" id="AJWK01001363">
    <property type="status" value="NOT_ANNOTATED_CDS"/>
    <property type="molecule type" value="Genomic_DNA"/>
</dbReference>
<dbReference type="PANTHER" id="PTHR23278:SF30">
    <property type="entry name" value="SIDESTEP VIII, ISOFORM B"/>
    <property type="match status" value="1"/>
</dbReference>
<reference evidence="2" key="1">
    <citation type="submission" date="2020-05" db="UniProtKB">
        <authorList>
            <consortium name="EnsemblMetazoa"/>
        </authorList>
    </citation>
    <scope>IDENTIFICATION</scope>
    <source>
        <strain evidence="2">Jacobina</strain>
    </source>
</reference>
<dbReference type="VEuPathDB" id="VectorBase:LLONM1_008531"/>
<dbReference type="Gene3D" id="2.60.40.10">
    <property type="entry name" value="Immunoglobulins"/>
    <property type="match status" value="2"/>
</dbReference>
<protein>
    <recommendedName>
        <fullName evidence="1">Ig-like domain-containing protein</fullName>
    </recommendedName>
</protein>